<organism evidence="1 2">
    <name type="scientific">Corynebacterium pelargi</name>
    <dbReference type="NCBI Taxonomy" id="1471400"/>
    <lineage>
        <taxon>Bacteria</taxon>
        <taxon>Bacillati</taxon>
        <taxon>Actinomycetota</taxon>
        <taxon>Actinomycetes</taxon>
        <taxon>Mycobacteriales</taxon>
        <taxon>Corynebacteriaceae</taxon>
        <taxon>Corynebacterium</taxon>
    </lineage>
</organism>
<protein>
    <submittedName>
        <fullName evidence="1">Uncharacterized protein</fullName>
    </submittedName>
</protein>
<sequence>MAKVRNPWSDLFQLDGKKDADWHSREAFFTQMDAEALDSFHSELPEGSTARADLSVPPEPFAGNIYSANVIVLASHPTVVENAEALECETWRKAYRKNLNTGGLKGGFYYAKGLDTLELPGAQPLLGVRRVEGDHTESGRPQRAQGGMLTPLLNDLALRMGEEGFNHASDEVREEIAAKLYKNFMVINLFPYAVDYSREAFGHQDGQWLPSQRYQQALVKLALKRAKQEKHPPLVIVSRRQQEWYDMVPKLQHKFGKKPKSLSLMQHPGSVLSQSALDSVNGRGAYKQVLKRLRA</sequence>
<dbReference type="OrthoDB" id="4396291at2"/>
<dbReference type="RefSeq" id="WP_128889324.1">
    <property type="nucleotide sequence ID" value="NZ_BMCX01000001.1"/>
</dbReference>
<evidence type="ECO:0000313" key="1">
    <source>
        <dbReference type="EMBL" id="QAU51795.1"/>
    </source>
</evidence>
<gene>
    <name evidence="1" type="ORF">CPELA_02535</name>
</gene>
<reference evidence="1 2" key="1">
    <citation type="submission" date="2019-01" db="EMBL/GenBank/DDBJ databases">
        <authorList>
            <person name="Ruckert C."/>
            <person name="Busche T."/>
            <person name="Kalinowski J."/>
        </authorList>
    </citation>
    <scope>NUCLEOTIDE SEQUENCE [LARGE SCALE GENOMIC DNA]</scope>
    <source>
        <strain evidence="1 2">136/3</strain>
    </source>
</reference>
<dbReference type="Proteomes" id="UP000288929">
    <property type="component" value="Chromosome"/>
</dbReference>
<accession>A0A410W744</accession>
<dbReference type="KEGG" id="cpeg:CPELA_02535"/>
<keyword evidence="2" id="KW-1185">Reference proteome</keyword>
<name>A0A410W744_9CORY</name>
<dbReference type="EMBL" id="CP035299">
    <property type="protein sequence ID" value="QAU51795.1"/>
    <property type="molecule type" value="Genomic_DNA"/>
</dbReference>
<dbReference type="AlphaFoldDB" id="A0A410W744"/>
<evidence type="ECO:0000313" key="2">
    <source>
        <dbReference type="Proteomes" id="UP000288929"/>
    </source>
</evidence>
<proteinExistence type="predicted"/>